<dbReference type="Pfam" id="PF00005">
    <property type="entry name" value="ABC_tran"/>
    <property type="match status" value="1"/>
</dbReference>
<keyword evidence="8 9" id="KW-0472">Membrane</keyword>
<dbReference type="Gene3D" id="1.20.1560.10">
    <property type="entry name" value="ABC transporter type 1, transmembrane domain"/>
    <property type="match status" value="1"/>
</dbReference>
<dbReference type="STRING" id="889453.SAMN03080601_02816"/>
<dbReference type="InterPro" id="IPR017871">
    <property type="entry name" value="ABC_transporter-like_CS"/>
</dbReference>
<evidence type="ECO:0000256" key="6">
    <source>
        <dbReference type="ARBA" id="ARBA00022840"/>
    </source>
</evidence>
<gene>
    <name evidence="12" type="ORF">SAMN03080601_02816</name>
</gene>
<dbReference type="InterPro" id="IPR011527">
    <property type="entry name" value="ABC1_TM_dom"/>
</dbReference>
<proteinExistence type="predicted"/>
<dbReference type="PROSITE" id="PS00211">
    <property type="entry name" value="ABC_TRANSPORTER_1"/>
    <property type="match status" value="1"/>
</dbReference>
<feature type="transmembrane region" description="Helical" evidence="9">
    <location>
        <begin position="184"/>
        <end position="202"/>
    </location>
</feature>
<dbReference type="RefSeq" id="WP_079558510.1">
    <property type="nucleotide sequence ID" value="NZ_CP021904.1"/>
</dbReference>
<dbReference type="Pfam" id="PF00664">
    <property type="entry name" value="ABC_membrane"/>
    <property type="match status" value="1"/>
</dbReference>
<evidence type="ECO:0000259" key="10">
    <source>
        <dbReference type="PROSITE" id="PS50893"/>
    </source>
</evidence>
<keyword evidence="7 9" id="KW-1133">Transmembrane helix</keyword>
<dbReference type="PROSITE" id="PS50893">
    <property type="entry name" value="ABC_TRANSPORTER_2"/>
    <property type="match status" value="1"/>
</dbReference>
<dbReference type="GO" id="GO:0005886">
    <property type="term" value="C:plasma membrane"/>
    <property type="evidence" value="ECO:0007669"/>
    <property type="project" value="UniProtKB-SubCell"/>
</dbReference>
<comment type="subcellular location">
    <subcellularLocation>
        <location evidence="1">Cell membrane</location>
        <topology evidence="1">Multi-pass membrane protein</topology>
    </subcellularLocation>
</comment>
<keyword evidence="13" id="KW-1185">Reference proteome</keyword>
<dbReference type="GO" id="GO:0005524">
    <property type="term" value="F:ATP binding"/>
    <property type="evidence" value="ECO:0007669"/>
    <property type="project" value="UniProtKB-KW"/>
</dbReference>
<dbReference type="Proteomes" id="UP000191055">
    <property type="component" value="Unassembled WGS sequence"/>
</dbReference>
<feature type="transmembrane region" description="Helical" evidence="9">
    <location>
        <begin position="21"/>
        <end position="47"/>
    </location>
</feature>
<dbReference type="InterPro" id="IPR003439">
    <property type="entry name" value="ABC_transporter-like_ATP-bd"/>
</dbReference>
<keyword evidence="6 12" id="KW-0067">ATP-binding</keyword>
<evidence type="ECO:0000256" key="7">
    <source>
        <dbReference type="ARBA" id="ARBA00022989"/>
    </source>
</evidence>
<dbReference type="Gene3D" id="3.40.50.300">
    <property type="entry name" value="P-loop containing nucleotide triphosphate hydrolases"/>
    <property type="match status" value="1"/>
</dbReference>
<protein>
    <submittedName>
        <fullName evidence="12">ATP-binding cassette, subfamily B, MsbA</fullName>
    </submittedName>
</protein>
<dbReference type="InterPro" id="IPR036640">
    <property type="entry name" value="ABC1_TM_sf"/>
</dbReference>
<dbReference type="FunFam" id="3.40.50.300:FF:000854">
    <property type="entry name" value="Multidrug ABC transporter ATP-binding protein"/>
    <property type="match status" value="1"/>
</dbReference>
<dbReference type="PROSITE" id="PS50929">
    <property type="entry name" value="ABC_TM1F"/>
    <property type="match status" value="1"/>
</dbReference>
<evidence type="ECO:0000256" key="8">
    <source>
        <dbReference type="ARBA" id="ARBA00023136"/>
    </source>
</evidence>
<sequence>MLKQLKNISQVRYFIFYYEKLGYRIPLLLFMSAIVAFFDGLGLALFIPLFQVAESGDASASDMGNLEYLIRVFDYLGIELTVGVILIFLLGMFAFKGIIGFINMYYFTRIRVKFMKELRIKLVQGLCNISYPGFVNIDLGRIQNVITAEIGKAGGALLGYLSTLQAAIMLVGYLALAFMANFKFALLITVAGLLSSFIYRYINRKVETSSLEQSYIGNGLQGKVLESVWNYKYLKATDLISKYRSMLIGLINEAEDLTMRMGKLNAISAALREPVSIAMVAGVIFVQVVLFDVSMFSIVLSLVFFYRSLTSLMSVQNSWQSFLVSSGGIKTVRELYEEFDRKVESTHHEDVEPLNSEIRFEDVYFSYGKNISPVLNGISLSIEKNQTIAFVGESGSGKTTLVNMMAGLLLPERGKLLIDGVSLAPSRVRSFRRMVGYITQEPVVFNDTVFNNVTFGSEKTEENIKRFWEVMEKTALTATIKNMPEVEDSMLGDNGVLISGGQKQRISIARELFRDCSLLLMDEATSALDSENEGIIQANINALKGKYTIVIIAHRLSTVRNADVIYLLDKGQIAASGSFAELQAKSPRFRKMVELQEF</sequence>
<dbReference type="GO" id="GO:0034040">
    <property type="term" value="F:ATPase-coupled lipid transmembrane transporter activity"/>
    <property type="evidence" value="ECO:0007669"/>
    <property type="project" value="TreeGrafter"/>
</dbReference>
<feature type="transmembrane region" description="Helical" evidence="9">
    <location>
        <begin position="157"/>
        <end position="178"/>
    </location>
</feature>
<dbReference type="SUPFAM" id="SSF90123">
    <property type="entry name" value="ABC transporter transmembrane region"/>
    <property type="match status" value="1"/>
</dbReference>
<evidence type="ECO:0000256" key="1">
    <source>
        <dbReference type="ARBA" id="ARBA00004651"/>
    </source>
</evidence>
<dbReference type="SUPFAM" id="SSF52540">
    <property type="entry name" value="P-loop containing nucleoside triphosphate hydrolases"/>
    <property type="match status" value="1"/>
</dbReference>
<evidence type="ECO:0000256" key="4">
    <source>
        <dbReference type="ARBA" id="ARBA00022692"/>
    </source>
</evidence>
<dbReference type="OrthoDB" id="1111069at2"/>
<dbReference type="InterPro" id="IPR039421">
    <property type="entry name" value="Type_1_exporter"/>
</dbReference>
<evidence type="ECO:0000256" key="3">
    <source>
        <dbReference type="ARBA" id="ARBA00022475"/>
    </source>
</evidence>
<organism evidence="12 13">
    <name type="scientific">Alkalitalea saponilacus</name>
    <dbReference type="NCBI Taxonomy" id="889453"/>
    <lineage>
        <taxon>Bacteria</taxon>
        <taxon>Pseudomonadati</taxon>
        <taxon>Bacteroidota</taxon>
        <taxon>Bacteroidia</taxon>
        <taxon>Marinilabiliales</taxon>
        <taxon>Marinilabiliaceae</taxon>
        <taxon>Alkalitalea</taxon>
    </lineage>
</organism>
<dbReference type="GO" id="GO:0016887">
    <property type="term" value="F:ATP hydrolysis activity"/>
    <property type="evidence" value="ECO:0007669"/>
    <property type="project" value="InterPro"/>
</dbReference>
<accession>A0A1T5HSQ3</accession>
<evidence type="ECO:0000256" key="2">
    <source>
        <dbReference type="ARBA" id="ARBA00022448"/>
    </source>
</evidence>
<dbReference type="AlphaFoldDB" id="A0A1T5HSQ3"/>
<dbReference type="InterPro" id="IPR027417">
    <property type="entry name" value="P-loop_NTPase"/>
</dbReference>
<dbReference type="PANTHER" id="PTHR24221:SF654">
    <property type="entry name" value="ATP-BINDING CASSETTE SUB-FAMILY B MEMBER 6"/>
    <property type="match status" value="1"/>
</dbReference>
<evidence type="ECO:0000256" key="5">
    <source>
        <dbReference type="ARBA" id="ARBA00022741"/>
    </source>
</evidence>
<dbReference type="InterPro" id="IPR003593">
    <property type="entry name" value="AAA+_ATPase"/>
</dbReference>
<dbReference type="GO" id="GO:0140359">
    <property type="term" value="F:ABC-type transporter activity"/>
    <property type="evidence" value="ECO:0007669"/>
    <property type="project" value="InterPro"/>
</dbReference>
<feature type="domain" description="ABC transmembrane type-1" evidence="11">
    <location>
        <begin position="27"/>
        <end position="321"/>
    </location>
</feature>
<dbReference type="KEGG" id="asx:CDL62_03740"/>
<dbReference type="SMART" id="SM00382">
    <property type="entry name" value="AAA"/>
    <property type="match status" value="1"/>
</dbReference>
<reference evidence="12 13" key="1">
    <citation type="submission" date="2017-02" db="EMBL/GenBank/DDBJ databases">
        <authorList>
            <person name="Peterson S.W."/>
        </authorList>
    </citation>
    <scope>NUCLEOTIDE SEQUENCE [LARGE SCALE GENOMIC DNA]</scope>
    <source>
        <strain evidence="12 13">DSM 24412</strain>
    </source>
</reference>
<keyword evidence="2" id="KW-0813">Transport</keyword>
<name>A0A1T5HSQ3_9BACT</name>
<keyword evidence="3" id="KW-1003">Cell membrane</keyword>
<feature type="transmembrane region" description="Helical" evidence="9">
    <location>
        <begin position="277"/>
        <end position="306"/>
    </location>
</feature>
<dbReference type="EMBL" id="FUYV01000018">
    <property type="protein sequence ID" value="SKC23541.1"/>
    <property type="molecule type" value="Genomic_DNA"/>
</dbReference>
<feature type="domain" description="ABC transporter" evidence="10">
    <location>
        <begin position="358"/>
        <end position="595"/>
    </location>
</feature>
<evidence type="ECO:0000313" key="13">
    <source>
        <dbReference type="Proteomes" id="UP000191055"/>
    </source>
</evidence>
<evidence type="ECO:0000259" key="11">
    <source>
        <dbReference type="PROSITE" id="PS50929"/>
    </source>
</evidence>
<feature type="transmembrane region" description="Helical" evidence="9">
    <location>
        <begin position="82"/>
        <end position="106"/>
    </location>
</feature>
<keyword evidence="4 9" id="KW-0812">Transmembrane</keyword>
<keyword evidence="5" id="KW-0547">Nucleotide-binding</keyword>
<evidence type="ECO:0000256" key="9">
    <source>
        <dbReference type="SAM" id="Phobius"/>
    </source>
</evidence>
<dbReference type="PANTHER" id="PTHR24221">
    <property type="entry name" value="ATP-BINDING CASSETTE SUB-FAMILY B"/>
    <property type="match status" value="1"/>
</dbReference>
<evidence type="ECO:0000313" key="12">
    <source>
        <dbReference type="EMBL" id="SKC23541.1"/>
    </source>
</evidence>